<evidence type="ECO:0000256" key="6">
    <source>
        <dbReference type="ARBA" id="ARBA00022840"/>
    </source>
</evidence>
<evidence type="ECO:0000256" key="9">
    <source>
        <dbReference type="ARBA" id="ARBA00023242"/>
    </source>
</evidence>
<dbReference type="Proteomes" id="UP001353858">
    <property type="component" value="Unassembled WGS sequence"/>
</dbReference>
<feature type="region of interest" description="Disordered" evidence="13">
    <location>
        <begin position="1280"/>
        <end position="1353"/>
    </location>
</feature>
<evidence type="ECO:0000256" key="5">
    <source>
        <dbReference type="ARBA" id="ARBA00022776"/>
    </source>
</evidence>
<feature type="compositionally biased region" description="Polar residues" evidence="13">
    <location>
        <begin position="1321"/>
        <end position="1340"/>
    </location>
</feature>
<keyword evidence="6" id="KW-0067">ATP-binding</keyword>
<reference evidence="16" key="1">
    <citation type="submission" date="2023-01" db="EMBL/GenBank/DDBJ databases">
        <title>Key to firefly adult light organ development and bioluminescence: homeobox transcription factors regulate luciferase expression and transportation to peroxisome.</title>
        <authorList>
            <person name="Fu X."/>
        </authorList>
    </citation>
    <scope>NUCLEOTIDE SEQUENCE [LARGE SCALE GENOMIC DNA]</scope>
</reference>
<keyword evidence="10" id="KW-0131">Cell cycle</keyword>
<gene>
    <name evidence="15" type="ORF">RN001_003094</name>
</gene>
<dbReference type="InterPro" id="IPR010935">
    <property type="entry name" value="SMC_hinge"/>
</dbReference>
<feature type="coiled-coil region" evidence="12">
    <location>
        <begin position="302"/>
        <end position="371"/>
    </location>
</feature>
<dbReference type="GO" id="GO:0005634">
    <property type="term" value="C:nucleus"/>
    <property type="evidence" value="ECO:0007669"/>
    <property type="project" value="UniProtKB-SubCell"/>
</dbReference>
<dbReference type="InterPro" id="IPR024704">
    <property type="entry name" value="SMC"/>
</dbReference>
<evidence type="ECO:0000256" key="7">
    <source>
        <dbReference type="ARBA" id="ARBA00023054"/>
    </source>
</evidence>
<keyword evidence="3" id="KW-0132">Cell division</keyword>
<comment type="subcellular location">
    <subcellularLocation>
        <location evidence="1 11">Nucleus</location>
    </subcellularLocation>
</comment>
<dbReference type="InterPro" id="IPR003395">
    <property type="entry name" value="RecF/RecN/SMC_N"/>
</dbReference>
<evidence type="ECO:0000259" key="14">
    <source>
        <dbReference type="SMART" id="SM00968"/>
    </source>
</evidence>
<evidence type="ECO:0000256" key="3">
    <source>
        <dbReference type="ARBA" id="ARBA00022618"/>
    </source>
</evidence>
<feature type="compositionally biased region" description="Acidic residues" evidence="13">
    <location>
        <begin position="14"/>
        <end position="30"/>
    </location>
</feature>
<feature type="compositionally biased region" description="Basic residues" evidence="13">
    <location>
        <begin position="1"/>
        <end position="10"/>
    </location>
</feature>
<comment type="similarity">
    <text evidence="2">Belongs to the SMC family. SMC4 subfamily.</text>
</comment>
<dbReference type="FunFam" id="3.40.50.300:FF:000481">
    <property type="entry name" value="Structural maintenance of chromosomes 4"/>
    <property type="match status" value="1"/>
</dbReference>
<comment type="caution">
    <text evidence="15">The sequence shown here is derived from an EMBL/GenBank/DDBJ whole genome shotgun (WGS) entry which is preliminary data.</text>
</comment>
<dbReference type="PANTHER" id="PTHR18937">
    <property type="entry name" value="STRUCTURAL MAINTENANCE OF CHROMOSOMES SMC FAMILY MEMBER"/>
    <property type="match status" value="1"/>
</dbReference>
<keyword evidence="5" id="KW-0498">Mitosis</keyword>
<sequence length="1353" mass="154272">MPGNKPQKRRIPPEEDQEEQPNNLDESDEEGGVRVDGIYIPPPPRNQCSSETTGPRLLITSIHNYFFKSYANTQVLGPFHKCFNAIVGPNGSGKSNVIDAMLFVFGYRATKIRSKKISVLLHNSEHYPNIQSCTVTVHFALIVDKPGDEYEIVPGSEFQISRTAHKDNSSYYQLNGHRVQFKEVARKLRLHGVDLDHNRFLILQGEVEQIAMMKCKAQSEHETGMLEYLEDIIGTSRFKVPLVQLEERVELLADQRSEKLNRVKLVQRELDELKKPMEEAVEFLHLENSITLSKNIIFQWHINEATEAVEKLEEQKGEVAVAQKELIDKLTEIHNEKCTAEQSLKESSKKYELLQKRSEKIKEAFDVANNKDVQLQAEMTQINKTRKKNKELVVEENKKLAELQRIPEENRKTIEECQSKEQQMLAKKEQLEAEKEKLLASLRTVTQELQEEKEQLQTELVDLNKEVDETKSAFTLAESELNLCISNEENERKKLENLKSTHSTIQQTIAERSAEINLLKKKLPTTKKSLKESTDTFNSAKEEEAGLIGELRKHRASLAEVKSSMQATRSRGRVLDSLMQQKREGKCSGLFGRLGDLGAINQKYDVAVSTACGPLDNIVVDTVATAQWCIEFLKQHDIGRATFIALEKQEHLRKLANSSITTPENVPRLFDLIQIKDDRIKPAFYYALRDTLVANDLEQASRIAYGARRFRVVTLAGQLIEMTGTMSGGGKTVSRGRMGQSVLVSNVNPQEVNRQEQNIQNMEERVRVLREKQLESENLMKIMQTEVQDMEINLQKYTIEYESAKQQEPLVLKQLKDQEIKSKSTKADPATVKRLTAVVNQKKALYDKASEAAKKIQVQVDRLTEEIKEKTVGKMKVMDKKLKDVTDTIDKCKSEITRRNVGIKTSERNAKKCTEKIASMEQDIQNAEVSLRNMKAQREEIEKDGQQLLNSIENITAELSDVEQQCLEFKEIVSKLSKKENQVKSDKIEVDQKCKVFDKSINEHKGQIHGFRSGLAQLKLQDVPDQAPEELKTFTAEELKQKDIQNLQRQLNFNEEQLRSAKPNLKAIDEYKKKQLVFIERSNELVELSQQKAKVKETLDNVRQRRKDEFITGYNIIRMKLKEMYQMITLGGDADFEMVDTFDPFTEGIQFNVRPPKKSWKNISNLSGGEKTLSSLALVFALHYYKPSPLYVMDEIDAALDFKNVSIVANYIKERTKNAQFIIISLRSNMFELCDHLIGIYKTFSCTKTICIDPRKYDNSKEQNVITNLNQCLENDTVTDRTNPDLLNSNRNCSEESDGSSTDNRTEGISNNSKSGGGSVIDTSLVSKSDSGSVIDTSLVENIEEQMDVDSDS</sequence>
<dbReference type="InterPro" id="IPR036277">
    <property type="entry name" value="SMC_hinge_sf"/>
</dbReference>
<evidence type="ECO:0000256" key="13">
    <source>
        <dbReference type="SAM" id="MobiDB-lite"/>
    </source>
</evidence>
<keyword evidence="8" id="KW-0226">DNA condensation</keyword>
<evidence type="ECO:0000256" key="1">
    <source>
        <dbReference type="ARBA" id="ARBA00004123"/>
    </source>
</evidence>
<feature type="coiled-coil region" evidence="12">
    <location>
        <begin position="903"/>
        <end position="972"/>
    </location>
</feature>
<feature type="region of interest" description="Disordered" evidence="13">
    <location>
        <begin position="1"/>
        <end position="52"/>
    </location>
</feature>
<dbReference type="Gene3D" id="3.30.70.1620">
    <property type="match status" value="1"/>
</dbReference>
<dbReference type="Pfam" id="PF06470">
    <property type="entry name" value="SMC_hinge"/>
    <property type="match status" value="1"/>
</dbReference>
<evidence type="ECO:0000256" key="12">
    <source>
        <dbReference type="SAM" id="Coils"/>
    </source>
</evidence>
<dbReference type="SUPFAM" id="SSF52540">
    <property type="entry name" value="P-loop containing nucleoside triphosphate hydrolases"/>
    <property type="match status" value="1"/>
</dbReference>
<dbReference type="InterPro" id="IPR027417">
    <property type="entry name" value="P-loop_NTPase"/>
</dbReference>
<keyword evidence="7 12" id="KW-0175">Coiled coil</keyword>
<evidence type="ECO:0000313" key="15">
    <source>
        <dbReference type="EMBL" id="KAK4886823.1"/>
    </source>
</evidence>
<proteinExistence type="inferred from homology"/>
<dbReference type="SUPFAM" id="SSF75553">
    <property type="entry name" value="Smc hinge domain"/>
    <property type="match status" value="1"/>
</dbReference>
<dbReference type="GO" id="GO:0005524">
    <property type="term" value="F:ATP binding"/>
    <property type="evidence" value="ECO:0007669"/>
    <property type="project" value="UniProtKB-KW"/>
</dbReference>
<keyword evidence="16" id="KW-1185">Reference proteome</keyword>
<dbReference type="Gene3D" id="3.40.50.300">
    <property type="entry name" value="P-loop containing nucleotide triphosphate hydrolases"/>
    <property type="match status" value="2"/>
</dbReference>
<dbReference type="GO" id="GO:0016887">
    <property type="term" value="F:ATP hydrolysis activity"/>
    <property type="evidence" value="ECO:0007669"/>
    <property type="project" value="InterPro"/>
</dbReference>
<dbReference type="FunFam" id="3.30.70.1620:FF:000003">
    <property type="entry name" value="Structural maintenance of chromosomes 4"/>
    <property type="match status" value="1"/>
</dbReference>
<evidence type="ECO:0000256" key="11">
    <source>
        <dbReference type="PIRNR" id="PIRNR005719"/>
    </source>
</evidence>
<dbReference type="GO" id="GO:0051301">
    <property type="term" value="P:cell division"/>
    <property type="evidence" value="ECO:0007669"/>
    <property type="project" value="UniProtKB-KW"/>
</dbReference>
<dbReference type="Gene3D" id="1.10.287.1490">
    <property type="match status" value="1"/>
</dbReference>
<dbReference type="PIRSF" id="PIRSF005719">
    <property type="entry name" value="SMC"/>
    <property type="match status" value="1"/>
</dbReference>
<evidence type="ECO:0000256" key="2">
    <source>
        <dbReference type="ARBA" id="ARBA00006005"/>
    </source>
</evidence>
<dbReference type="PANTHER" id="PTHR18937:SF172">
    <property type="entry name" value="STRUCTURAL MAINTENANCE OF CHROMOSOMES PROTEIN"/>
    <property type="match status" value="1"/>
</dbReference>
<evidence type="ECO:0000256" key="10">
    <source>
        <dbReference type="ARBA" id="ARBA00023306"/>
    </source>
</evidence>
<dbReference type="SMART" id="SM00968">
    <property type="entry name" value="SMC_hinge"/>
    <property type="match status" value="1"/>
</dbReference>
<evidence type="ECO:0000256" key="4">
    <source>
        <dbReference type="ARBA" id="ARBA00022741"/>
    </source>
</evidence>
<accession>A0AAN7PI43</accession>
<organism evidence="15 16">
    <name type="scientific">Aquatica leii</name>
    <dbReference type="NCBI Taxonomy" id="1421715"/>
    <lineage>
        <taxon>Eukaryota</taxon>
        <taxon>Metazoa</taxon>
        <taxon>Ecdysozoa</taxon>
        <taxon>Arthropoda</taxon>
        <taxon>Hexapoda</taxon>
        <taxon>Insecta</taxon>
        <taxon>Pterygota</taxon>
        <taxon>Neoptera</taxon>
        <taxon>Endopterygota</taxon>
        <taxon>Coleoptera</taxon>
        <taxon>Polyphaga</taxon>
        <taxon>Elateriformia</taxon>
        <taxon>Elateroidea</taxon>
        <taxon>Lampyridae</taxon>
        <taxon>Luciolinae</taxon>
        <taxon>Aquatica</taxon>
    </lineage>
</organism>
<dbReference type="EMBL" id="JARPUR010000001">
    <property type="protein sequence ID" value="KAK4886823.1"/>
    <property type="molecule type" value="Genomic_DNA"/>
</dbReference>
<dbReference type="GO" id="GO:0000796">
    <property type="term" value="C:condensin complex"/>
    <property type="evidence" value="ECO:0007669"/>
    <property type="project" value="TreeGrafter"/>
</dbReference>
<dbReference type="FunFam" id="3.40.50.300:FF:000585">
    <property type="entry name" value="Structural maintenance of chromosomes 4"/>
    <property type="match status" value="1"/>
</dbReference>
<feature type="domain" description="SMC hinge" evidence="14">
    <location>
        <begin position="588"/>
        <end position="704"/>
    </location>
</feature>
<evidence type="ECO:0000256" key="8">
    <source>
        <dbReference type="ARBA" id="ARBA00023067"/>
    </source>
</evidence>
<protein>
    <recommendedName>
        <fullName evidence="11">Structural maintenance of chromosomes protein</fullName>
    </recommendedName>
</protein>
<dbReference type="Pfam" id="PF02463">
    <property type="entry name" value="SMC_N"/>
    <property type="match status" value="1"/>
</dbReference>
<keyword evidence="9 11" id="KW-0539">Nucleus</keyword>
<dbReference type="GO" id="GO:0007076">
    <property type="term" value="P:mitotic chromosome condensation"/>
    <property type="evidence" value="ECO:0007669"/>
    <property type="project" value="TreeGrafter"/>
</dbReference>
<feature type="coiled-coil region" evidence="12">
    <location>
        <begin position="752"/>
        <end position="807"/>
    </location>
</feature>
<dbReference type="Gene3D" id="1.20.1060.20">
    <property type="match status" value="1"/>
</dbReference>
<feature type="coiled-coil region" evidence="12">
    <location>
        <begin position="414"/>
        <end position="480"/>
    </location>
</feature>
<feature type="compositionally biased region" description="Acidic residues" evidence="13">
    <location>
        <begin position="1342"/>
        <end position="1353"/>
    </location>
</feature>
<name>A0AAN7PI43_9COLE</name>
<evidence type="ECO:0000313" key="16">
    <source>
        <dbReference type="Proteomes" id="UP001353858"/>
    </source>
</evidence>
<keyword evidence="4" id="KW-0547">Nucleotide-binding</keyword>